<sequence>MSVIFSLATPFFFNILPHSPFFHTPTTKQPRSLLCWK</sequence>
<reference evidence="1" key="1">
    <citation type="submission" date="2014-09" db="EMBL/GenBank/DDBJ databases">
        <authorList>
            <person name="Magalhaes I.L.F."/>
            <person name="Oliveira U."/>
            <person name="Santos F.R."/>
            <person name="Vidigal T.H.D.A."/>
            <person name="Brescovit A.D."/>
            <person name="Santos A.J."/>
        </authorList>
    </citation>
    <scope>NUCLEOTIDE SEQUENCE</scope>
    <source>
        <tissue evidence="1">Shoot tissue taken approximately 20 cm above the soil surface</tissue>
    </source>
</reference>
<accession>A0A0A9C5K2</accession>
<organism evidence="1">
    <name type="scientific">Arundo donax</name>
    <name type="common">Giant reed</name>
    <name type="synonym">Donax arundinaceus</name>
    <dbReference type="NCBI Taxonomy" id="35708"/>
    <lineage>
        <taxon>Eukaryota</taxon>
        <taxon>Viridiplantae</taxon>
        <taxon>Streptophyta</taxon>
        <taxon>Embryophyta</taxon>
        <taxon>Tracheophyta</taxon>
        <taxon>Spermatophyta</taxon>
        <taxon>Magnoliopsida</taxon>
        <taxon>Liliopsida</taxon>
        <taxon>Poales</taxon>
        <taxon>Poaceae</taxon>
        <taxon>PACMAD clade</taxon>
        <taxon>Arundinoideae</taxon>
        <taxon>Arundineae</taxon>
        <taxon>Arundo</taxon>
    </lineage>
</organism>
<reference evidence="1" key="2">
    <citation type="journal article" date="2015" name="Data Brief">
        <title>Shoot transcriptome of the giant reed, Arundo donax.</title>
        <authorList>
            <person name="Barrero R.A."/>
            <person name="Guerrero F.D."/>
            <person name="Moolhuijzen P."/>
            <person name="Goolsby J.A."/>
            <person name="Tidwell J."/>
            <person name="Bellgard S.E."/>
            <person name="Bellgard M.I."/>
        </authorList>
    </citation>
    <scope>NUCLEOTIDE SEQUENCE</scope>
    <source>
        <tissue evidence="1">Shoot tissue taken approximately 20 cm above the soil surface</tissue>
    </source>
</reference>
<protein>
    <submittedName>
        <fullName evidence="1">Uncharacterized protein</fullName>
    </submittedName>
</protein>
<proteinExistence type="predicted"/>
<evidence type="ECO:0000313" key="1">
    <source>
        <dbReference type="EMBL" id="JAD66797.1"/>
    </source>
</evidence>
<name>A0A0A9C5K2_ARUDO</name>
<dbReference type="AlphaFoldDB" id="A0A0A9C5K2"/>
<dbReference type="EMBL" id="GBRH01231098">
    <property type="protein sequence ID" value="JAD66797.1"/>
    <property type="molecule type" value="Transcribed_RNA"/>
</dbReference>